<dbReference type="GO" id="GO:0005739">
    <property type="term" value="C:mitochondrion"/>
    <property type="evidence" value="ECO:0007669"/>
    <property type="project" value="UniProtKB-SubCell"/>
</dbReference>
<dbReference type="GO" id="GO:0005840">
    <property type="term" value="C:ribosome"/>
    <property type="evidence" value="ECO:0007669"/>
    <property type="project" value="UniProtKB-KW"/>
</dbReference>
<dbReference type="Proteomes" id="UP000279833">
    <property type="component" value="Unassembled WGS sequence"/>
</dbReference>
<evidence type="ECO:0000256" key="4">
    <source>
        <dbReference type="ARBA" id="ARBA00022980"/>
    </source>
</evidence>
<dbReference type="EMBL" id="UZAK01000038">
    <property type="protein sequence ID" value="VDO59086.1"/>
    <property type="molecule type" value="Genomic_DNA"/>
</dbReference>
<dbReference type="STRING" id="6186.A0A183JBL8"/>
<evidence type="ECO:0000313" key="7">
    <source>
        <dbReference type="EMBL" id="VDO59086.1"/>
    </source>
</evidence>
<accession>A0A183JBL8</accession>
<evidence type="ECO:0000313" key="9">
    <source>
        <dbReference type="WBParaSite" id="SCUD_0000007201-mRNA-1"/>
    </source>
</evidence>
<proteinExistence type="inferred from homology"/>
<keyword evidence="3" id="KW-0809">Transit peptide</keyword>
<evidence type="ECO:0000256" key="5">
    <source>
        <dbReference type="ARBA" id="ARBA00023128"/>
    </source>
</evidence>
<dbReference type="Pfam" id="PF14955">
    <property type="entry name" value="MRP-S24"/>
    <property type="match status" value="1"/>
</dbReference>
<reference evidence="9" key="1">
    <citation type="submission" date="2016-06" db="UniProtKB">
        <authorList>
            <consortium name="WormBaseParasite"/>
        </authorList>
    </citation>
    <scope>IDENTIFICATION</scope>
</reference>
<keyword evidence="6" id="KW-0687">Ribonucleoprotein</keyword>
<evidence type="ECO:0000256" key="3">
    <source>
        <dbReference type="ARBA" id="ARBA00022946"/>
    </source>
</evidence>
<evidence type="ECO:0000256" key="2">
    <source>
        <dbReference type="ARBA" id="ARBA00010761"/>
    </source>
</evidence>
<dbReference type="WBParaSite" id="SCUD_0000007201-mRNA-1">
    <property type="protein sequence ID" value="SCUD_0000007201-mRNA-1"/>
    <property type="gene ID" value="SCUD_0000007201"/>
</dbReference>
<keyword evidence="8" id="KW-1185">Reference proteome</keyword>
<dbReference type="PANTHER" id="PTHR21244:SF1">
    <property type="entry name" value="SMALL RIBOSOMAL SUBUNIT PROTEIN US3M"/>
    <property type="match status" value="1"/>
</dbReference>
<evidence type="ECO:0000313" key="8">
    <source>
        <dbReference type="Proteomes" id="UP000279833"/>
    </source>
</evidence>
<protein>
    <submittedName>
        <fullName evidence="9">28S ribosomal protein S24, mitochondrial</fullName>
    </submittedName>
</protein>
<dbReference type="AlphaFoldDB" id="A0A183JBL8"/>
<keyword evidence="4" id="KW-0689">Ribosomal protein</keyword>
<gene>
    <name evidence="7" type="ORF">SCUD_LOCUS73</name>
</gene>
<sequence length="166" mass="19270">MFARLRNCERVISDTYVISKKIHTGNTICKNTRAGVVRRTRDQSHPLTYEQAKKPHQIGIMKSWNSWNTSNLEGEDRYTSEVTLHDQFIRTFINGTFPLLVQSEVCLFSCTQLYNFSTLHPYRISPGEASFLIGYTEEMLSLILRCVVKLEVQLVISKNDVIFRYI</sequence>
<organism evidence="9">
    <name type="scientific">Schistosoma curassoni</name>
    <dbReference type="NCBI Taxonomy" id="6186"/>
    <lineage>
        <taxon>Eukaryota</taxon>
        <taxon>Metazoa</taxon>
        <taxon>Spiralia</taxon>
        <taxon>Lophotrochozoa</taxon>
        <taxon>Platyhelminthes</taxon>
        <taxon>Trematoda</taxon>
        <taxon>Digenea</taxon>
        <taxon>Strigeidida</taxon>
        <taxon>Schistosomatoidea</taxon>
        <taxon>Schistosomatidae</taxon>
        <taxon>Schistosoma</taxon>
    </lineage>
</organism>
<evidence type="ECO:0000256" key="6">
    <source>
        <dbReference type="ARBA" id="ARBA00023274"/>
    </source>
</evidence>
<keyword evidence="5" id="KW-0496">Mitochondrion</keyword>
<dbReference type="GO" id="GO:1990904">
    <property type="term" value="C:ribonucleoprotein complex"/>
    <property type="evidence" value="ECO:0007669"/>
    <property type="project" value="UniProtKB-KW"/>
</dbReference>
<reference evidence="7 8" key="2">
    <citation type="submission" date="2018-11" db="EMBL/GenBank/DDBJ databases">
        <authorList>
            <consortium name="Pathogen Informatics"/>
        </authorList>
    </citation>
    <scope>NUCLEOTIDE SEQUENCE [LARGE SCALE GENOMIC DNA]</scope>
    <source>
        <strain evidence="7">Dakar</strain>
        <strain evidence="8">Dakar, Senegal</strain>
    </source>
</reference>
<dbReference type="GO" id="GO:0006412">
    <property type="term" value="P:translation"/>
    <property type="evidence" value="ECO:0007669"/>
    <property type="project" value="TreeGrafter"/>
</dbReference>
<comment type="similarity">
    <text evidence="2">Belongs to the universal ribosomal protein uS3 family.</text>
</comment>
<comment type="subcellular location">
    <subcellularLocation>
        <location evidence="1">Mitochondrion</location>
    </subcellularLocation>
</comment>
<evidence type="ECO:0000256" key="1">
    <source>
        <dbReference type="ARBA" id="ARBA00004173"/>
    </source>
</evidence>
<name>A0A183JBL8_9TREM</name>
<dbReference type="InterPro" id="IPR026146">
    <property type="entry name" value="Ribosomal_uS3m"/>
</dbReference>
<dbReference type="PANTHER" id="PTHR21244">
    <property type="entry name" value="MITOCHONDRIAL 28S RIBOSOMAL PROTEIN S24"/>
    <property type="match status" value="1"/>
</dbReference>